<protein>
    <submittedName>
        <fullName evidence="1">Uncharacterized protein</fullName>
    </submittedName>
</protein>
<dbReference type="AlphaFoldDB" id="A0AAW2GPR7"/>
<accession>A0AAW2GPR7</accession>
<evidence type="ECO:0000313" key="2">
    <source>
        <dbReference type="Proteomes" id="UP001430953"/>
    </source>
</evidence>
<comment type="caution">
    <text evidence="1">The sequence shown here is derived from an EMBL/GenBank/DDBJ whole genome shotgun (WGS) entry which is preliminary data.</text>
</comment>
<name>A0AAW2GPR7_9HYME</name>
<gene>
    <name evidence="1" type="ORF">PUN28_004136</name>
</gene>
<proteinExistence type="predicted"/>
<dbReference type="EMBL" id="JADYXP020000003">
    <property type="protein sequence ID" value="KAL0129234.1"/>
    <property type="molecule type" value="Genomic_DNA"/>
</dbReference>
<dbReference type="Proteomes" id="UP001430953">
    <property type="component" value="Unassembled WGS sequence"/>
</dbReference>
<organism evidence="1 2">
    <name type="scientific">Cardiocondyla obscurior</name>
    <dbReference type="NCBI Taxonomy" id="286306"/>
    <lineage>
        <taxon>Eukaryota</taxon>
        <taxon>Metazoa</taxon>
        <taxon>Ecdysozoa</taxon>
        <taxon>Arthropoda</taxon>
        <taxon>Hexapoda</taxon>
        <taxon>Insecta</taxon>
        <taxon>Pterygota</taxon>
        <taxon>Neoptera</taxon>
        <taxon>Endopterygota</taxon>
        <taxon>Hymenoptera</taxon>
        <taxon>Apocrita</taxon>
        <taxon>Aculeata</taxon>
        <taxon>Formicoidea</taxon>
        <taxon>Formicidae</taxon>
        <taxon>Myrmicinae</taxon>
        <taxon>Cardiocondyla</taxon>
    </lineage>
</organism>
<evidence type="ECO:0000313" key="1">
    <source>
        <dbReference type="EMBL" id="KAL0129234.1"/>
    </source>
</evidence>
<keyword evidence="2" id="KW-1185">Reference proteome</keyword>
<sequence length="120" mass="13728">MLHEGGKGTPNDYLAALNYQKGWRVDDRSNGWRRKLIRNFCVHVYATDTQFPLPSRPPLFFSSFSLLHLSSPLLCPPSLSFSFRVRFVSLRVFVTGTAHYPKFIIIAVITRKVFAPSTRP</sequence>
<reference evidence="1 2" key="1">
    <citation type="submission" date="2023-03" db="EMBL/GenBank/DDBJ databases">
        <title>High recombination rates correlate with genetic variation in Cardiocondyla obscurior ants.</title>
        <authorList>
            <person name="Errbii M."/>
        </authorList>
    </citation>
    <scope>NUCLEOTIDE SEQUENCE [LARGE SCALE GENOMIC DNA]</scope>
    <source>
        <strain evidence="1">Alpha-2009</strain>
        <tissue evidence="1">Whole body</tissue>
    </source>
</reference>